<keyword evidence="8" id="KW-0449">Lipoprotein</keyword>
<keyword evidence="10" id="KW-0732">Signal</keyword>
<reference evidence="12 13" key="1">
    <citation type="journal article" date="2013" name="PLoS ONE">
        <title>Genomic and secretomic analyses reveal unique features of the lignocellulolytic enzyme system of Penicillium decumbens.</title>
        <authorList>
            <person name="Liu G."/>
            <person name="Zhang L."/>
            <person name="Wei X."/>
            <person name="Zou G."/>
            <person name="Qin Y."/>
            <person name="Ma L."/>
            <person name="Li J."/>
            <person name="Zheng H."/>
            <person name="Wang S."/>
            <person name="Wang C."/>
            <person name="Xun L."/>
            <person name="Zhao G.-P."/>
            <person name="Zhou Z."/>
            <person name="Qu Y."/>
        </authorList>
    </citation>
    <scope>NUCLEOTIDE SEQUENCE [LARGE SCALE GENOMIC DNA]</scope>
    <source>
        <strain evidence="13">114-2 / CGMCC 5302</strain>
    </source>
</reference>
<dbReference type="Pfam" id="PF26113">
    <property type="entry name" value="GH16_XgeA"/>
    <property type="match status" value="1"/>
</dbReference>
<dbReference type="eggNOG" id="ENOG502QUM3">
    <property type="taxonomic scope" value="Eukaryota"/>
</dbReference>
<name>S8B7K7_PENO1</name>
<evidence type="ECO:0000256" key="9">
    <source>
        <dbReference type="ARBA" id="ARBA00023295"/>
    </source>
</evidence>
<dbReference type="STRING" id="933388.S8B7K7"/>
<keyword evidence="5" id="KW-1003">Cell membrane</keyword>
<dbReference type="PANTHER" id="PTHR10963">
    <property type="entry name" value="GLYCOSYL HYDROLASE-RELATED"/>
    <property type="match status" value="1"/>
</dbReference>
<keyword evidence="9" id="KW-0326">Glycosidase</keyword>
<evidence type="ECO:0000256" key="7">
    <source>
        <dbReference type="ARBA" id="ARBA00022801"/>
    </source>
</evidence>
<comment type="similarity">
    <text evidence="3">Belongs to the glycosyl hydrolase 16 family.</text>
</comment>
<dbReference type="GO" id="GO:0098552">
    <property type="term" value="C:side of membrane"/>
    <property type="evidence" value="ECO:0007669"/>
    <property type="project" value="UniProtKB-KW"/>
</dbReference>
<dbReference type="Proteomes" id="UP000019376">
    <property type="component" value="Unassembled WGS sequence"/>
</dbReference>
<evidence type="ECO:0000256" key="1">
    <source>
        <dbReference type="ARBA" id="ARBA00000124"/>
    </source>
</evidence>
<evidence type="ECO:0000259" key="11">
    <source>
        <dbReference type="PROSITE" id="PS51762"/>
    </source>
</evidence>
<feature type="chain" id="PRO_5004548351" description="endo-1,3(4)-beta-glucanase" evidence="10">
    <location>
        <begin position="23"/>
        <end position="325"/>
    </location>
</feature>
<evidence type="ECO:0000256" key="5">
    <source>
        <dbReference type="ARBA" id="ARBA00022475"/>
    </source>
</evidence>
<dbReference type="InterPro" id="IPR013320">
    <property type="entry name" value="ConA-like_dom_sf"/>
</dbReference>
<keyword evidence="6" id="KW-0325">Glycoprotein</keyword>
<dbReference type="OrthoDB" id="192832at2759"/>
<evidence type="ECO:0000256" key="4">
    <source>
        <dbReference type="ARBA" id="ARBA00012599"/>
    </source>
</evidence>
<evidence type="ECO:0000256" key="3">
    <source>
        <dbReference type="ARBA" id="ARBA00006865"/>
    </source>
</evidence>
<dbReference type="HOGENOM" id="CLU_016972_1_0_1"/>
<dbReference type="PhylomeDB" id="S8B7K7"/>
<dbReference type="EC" id="3.2.1.6" evidence="4"/>
<dbReference type="PANTHER" id="PTHR10963:SF42">
    <property type="entry name" value="PUTATIVE (AFU_ORTHOLOGUE AFUA_5G02280)-RELATED"/>
    <property type="match status" value="1"/>
</dbReference>
<keyword evidence="7 12" id="KW-0378">Hydrolase</keyword>
<dbReference type="CDD" id="cd02181">
    <property type="entry name" value="GH16_fungal_Lam16A_glucanase"/>
    <property type="match status" value="1"/>
</dbReference>
<proteinExistence type="inferred from homology"/>
<keyword evidence="13" id="KW-1185">Reference proteome</keyword>
<sequence length="325" mass="35394">MCVLAAILTAIYFLIGISPIQAYPDYSRLQYQLRDAYDGPTFFDHFNYYSDVDPTSGFVSYVSQQSAQSKNLTYAAPNSAILRVDASIYNPTKGRESVRIESKKSYDAGLFLFDIFHTPYGCGTWPALWMTDSQNWPNNGEIDVVESHNAGTHGNEMSLHAAGACSMGGERRQTGSVESNECNIAVGGNAGCAVMGDSSTFGAEFNARGGGIYALELRDAGARIWVFHRDSLPADLSTGGQSPDPSSWGTPLADYPSSYCNIKTHFRNLSIVANIDLCGEYAAMAPHYTQMYSCPGSCADFVAMNPANFDNAYWEFGGIKIYQAI</sequence>
<dbReference type="GO" id="GO:0005886">
    <property type="term" value="C:plasma membrane"/>
    <property type="evidence" value="ECO:0007669"/>
    <property type="project" value="UniProtKB-SubCell"/>
</dbReference>
<dbReference type="Gene3D" id="2.60.120.200">
    <property type="match status" value="1"/>
</dbReference>
<dbReference type="EMBL" id="KB644415">
    <property type="protein sequence ID" value="EPS34953.1"/>
    <property type="molecule type" value="Genomic_DNA"/>
</dbReference>
<dbReference type="FunFam" id="2.60.120.200:FF:000114">
    <property type="entry name" value="Probable endo-1,3(4)-beta-glucanase NFIA_089530"/>
    <property type="match status" value="1"/>
</dbReference>
<dbReference type="GO" id="GO:0009251">
    <property type="term" value="P:glucan catabolic process"/>
    <property type="evidence" value="ECO:0007669"/>
    <property type="project" value="TreeGrafter"/>
</dbReference>
<feature type="domain" description="GH16" evidence="11">
    <location>
        <begin position="24"/>
        <end position="264"/>
    </location>
</feature>
<dbReference type="GO" id="GO:0052861">
    <property type="term" value="F:endo-1,3(4)-beta-glucanase activity"/>
    <property type="evidence" value="ECO:0007669"/>
    <property type="project" value="UniProtKB-EC"/>
</dbReference>
<dbReference type="SUPFAM" id="SSF49899">
    <property type="entry name" value="Concanavalin A-like lectins/glucanases"/>
    <property type="match status" value="1"/>
</dbReference>
<comment type="catalytic activity">
    <reaction evidence="1">
        <text>Endohydrolysis of (1-&gt;3)- or (1-&gt;4)-linkages in beta-D-glucans when the glucose residue whose reducing group is involved in the linkage to be hydrolyzed is itself substituted at C-3.</text>
        <dbReference type="EC" id="3.2.1.6"/>
    </reaction>
</comment>
<protein>
    <recommendedName>
        <fullName evidence="4">endo-1,3(4)-beta-glucanase</fullName>
        <ecNumber evidence="4">3.2.1.6</ecNumber>
    </recommendedName>
</protein>
<evidence type="ECO:0000256" key="8">
    <source>
        <dbReference type="ARBA" id="ARBA00023288"/>
    </source>
</evidence>
<keyword evidence="6" id="KW-0336">GPI-anchor</keyword>
<evidence type="ECO:0000256" key="10">
    <source>
        <dbReference type="SAM" id="SignalP"/>
    </source>
</evidence>
<evidence type="ECO:0000313" key="12">
    <source>
        <dbReference type="EMBL" id="EPS34953.1"/>
    </source>
</evidence>
<dbReference type="PROSITE" id="PS51762">
    <property type="entry name" value="GH16_2"/>
    <property type="match status" value="1"/>
</dbReference>
<gene>
    <name evidence="12" type="ORF">PDE_09918</name>
</gene>
<evidence type="ECO:0000256" key="6">
    <source>
        <dbReference type="ARBA" id="ARBA00022622"/>
    </source>
</evidence>
<accession>S8B7K7</accession>
<dbReference type="InterPro" id="IPR000757">
    <property type="entry name" value="Beta-glucanase-like"/>
</dbReference>
<dbReference type="InterPro" id="IPR050546">
    <property type="entry name" value="Glycosyl_Hydrlase_16"/>
</dbReference>
<evidence type="ECO:0000313" key="13">
    <source>
        <dbReference type="Proteomes" id="UP000019376"/>
    </source>
</evidence>
<keyword evidence="6" id="KW-0472">Membrane</keyword>
<comment type="subcellular location">
    <subcellularLocation>
        <location evidence="2">Cell membrane</location>
        <topology evidence="2">Lipid-anchor</topology>
        <topology evidence="2">GPI-anchor</topology>
    </subcellularLocation>
</comment>
<organism evidence="12 13">
    <name type="scientific">Penicillium oxalicum (strain 114-2 / CGMCC 5302)</name>
    <name type="common">Penicillium decumbens</name>
    <dbReference type="NCBI Taxonomy" id="933388"/>
    <lineage>
        <taxon>Eukaryota</taxon>
        <taxon>Fungi</taxon>
        <taxon>Dikarya</taxon>
        <taxon>Ascomycota</taxon>
        <taxon>Pezizomycotina</taxon>
        <taxon>Eurotiomycetes</taxon>
        <taxon>Eurotiomycetidae</taxon>
        <taxon>Eurotiales</taxon>
        <taxon>Aspergillaceae</taxon>
        <taxon>Penicillium</taxon>
    </lineage>
</organism>
<feature type="signal peptide" evidence="10">
    <location>
        <begin position="1"/>
        <end position="22"/>
    </location>
</feature>
<evidence type="ECO:0000256" key="2">
    <source>
        <dbReference type="ARBA" id="ARBA00004609"/>
    </source>
</evidence>
<dbReference type="AlphaFoldDB" id="S8B7K7"/>